<gene>
    <name evidence="1" type="ORF">Slati_0925800</name>
</gene>
<sequence>MGEADVILDIKLIRSTDGIVISQSHYVEKIIEKFGYQNSRIAKTPYDSSVALFKNKSGVLVAQLRYSQIIGSLQYLANGTRLDISFSVSKLARYTCCPDKTHWGALNRVLRYLKGMVSLAIHYGRFPAVFEGYNDARWIAKNSSSNGCSGYVFTLGRGAVSWKPAKHTLIIGSSFEAELCALDTTGTEVE</sequence>
<proteinExistence type="predicted"/>
<name>A0AAW2XSZ7_9LAMI</name>
<dbReference type="EMBL" id="JACGWN010000003">
    <property type="protein sequence ID" value="KAL0455866.1"/>
    <property type="molecule type" value="Genomic_DNA"/>
</dbReference>
<accession>A0AAW2XSZ7</accession>
<organism evidence="1">
    <name type="scientific">Sesamum latifolium</name>
    <dbReference type="NCBI Taxonomy" id="2727402"/>
    <lineage>
        <taxon>Eukaryota</taxon>
        <taxon>Viridiplantae</taxon>
        <taxon>Streptophyta</taxon>
        <taxon>Embryophyta</taxon>
        <taxon>Tracheophyta</taxon>
        <taxon>Spermatophyta</taxon>
        <taxon>Magnoliopsida</taxon>
        <taxon>eudicotyledons</taxon>
        <taxon>Gunneridae</taxon>
        <taxon>Pentapetalae</taxon>
        <taxon>asterids</taxon>
        <taxon>lamiids</taxon>
        <taxon>Lamiales</taxon>
        <taxon>Pedaliaceae</taxon>
        <taxon>Sesamum</taxon>
    </lineage>
</organism>
<protein>
    <recommendedName>
        <fullName evidence="2">Zinc finger, CCHC-type</fullName>
    </recommendedName>
</protein>
<dbReference type="PANTHER" id="PTHR11439">
    <property type="entry name" value="GAG-POL-RELATED RETROTRANSPOSON"/>
    <property type="match status" value="1"/>
</dbReference>
<reference evidence="1" key="1">
    <citation type="submission" date="2020-06" db="EMBL/GenBank/DDBJ databases">
        <authorList>
            <person name="Li T."/>
            <person name="Hu X."/>
            <person name="Zhang T."/>
            <person name="Song X."/>
            <person name="Zhang H."/>
            <person name="Dai N."/>
            <person name="Sheng W."/>
            <person name="Hou X."/>
            <person name="Wei L."/>
        </authorList>
    </citation>
    <scope>NUCLEOTIDE SEQUENCE</scope>
    <source>
        <strain evidence="1">KEN1</strain>
        <tissue evidence="1">Leaf</tissue>
    </source>
</reference>
<dbReference type="AlphaFoldDB" id="A0AAW2XSZ7"/>
<comment type="caution">
    <text evidence="1">The sequence shown here is derived from an EMBL/GenBank/DDBJ whole genome shotgun (WGS) entry which is preliminary data.</text>
</comment>
<evidence type="ECO:0000313" key="1">
    <source>
        <dbReference type="EMBL" id="KAL0455866.1"/>
    </source>
</evidence>
<reference evidence="1" key="2">
    <citation type="journal article" date="2024" name="Plant">
        <title>Genomic evolution and insights into agronomic trait innovations of Sesamum species.</title>
        <authorList>
            <person name="Miao H."/>
            <person name="Wang L."/>
            <person name="Qu L."/>
            <person name="Liu H."/>
            <person name="Sun Y."/>
            <person name="Le M."/>
            <person name="Wang Q."/>
            <person name="Wei S."/>
            <person name="Zheng Y."/>
            <person name="Lin W."/>
            <person name="Duan Y."/>
            <person name="Cao H."/>
            <person name="Xiong S."/>
            <person name="Wang X."/>
            <person name="Wei L."/>
            <person name="Li C."/>
            <person name="Ma Q."/>
            <person name="Ju M."/>
            <person name="Zhao R."/>
            <person name="Li G."/>
            <person name="Mu C."/>
            <person name="Tian Q."/>
            <person name="Mei H."/>
            <person name="Zhang T."/>
            <person name="Gao T."/>
            <person name="Zhang H."/>
        </authorList>
    </citation>
    <scope>NUCLEOTIDE SEQUENCE</scope>
    <source>
        <strain evidence="1">KEN1</strain>
    </source>
</reference>
<dbReference type="PANTHER" id="PTHR11439:SF440">
    <property type="entry name" value="INTEGRASE CATALYTIC DOMAIN-CONTAINING PROTEIN"/>
    <property type="match status" value="1"/>
</dbReference>
<evidence type="ECO:0008006" key="2">
    <source>
        <dbReference type="Google" id="ProtNLM"/>
    </source>
</evidence>